<dbReference type="AlphaFoldDB" id="A0A840HVF1"/>
<proteinExistence type="predicted"/>
<dbReference type="Proteomes" id="UP000575068">
    <property type="component" value="Unassembled WGS sequence"/>
</dbReference>
<organism evidence="2 3">
    <name type="scientific">Rhizorhapis suberifaciens</name>
    <name type="common">corky root of lettuce</name>
    <dbReference type="NCBI Taxonomy" id="13656"/>
    <lineage>
        <taxon>Bacteria</taxon>
        <taxon>Pseudomonadati</taxon>
        <taxon>Pseudomonadota</taxon>
        <taxon>Alphaproteobacteria</taxon>
        <taxon>Sphingomonadales</taxon>
        <taxon>Sphingomonadaceae</taxon>
        <taxon>Rhizorhapis</taxon>
    </lineage>
</organism>
<sequence length="212" mass="22924">MKAALLGATGPVGKRLLQEMLDRGHAVTAIVRNPGNVPPHPNVTAQAGDIDKPDELVPLLRGHDAVIVSIRFLKMDASKILGAVRRAGVPRYLMVGGAASLYLPGTRTKVIDSGQIPAEFMAEPTAGIAFFSELKQADDLDWTFLSPPMMFSNDELYGTEPGGRTGVFRTGLDELITRPDGSSAISYEDYAVAMVDELENPVHSRRRFTVGY</sequence>
<dbReference type="InterPro" id="IPR051606">
    <property type="entry name" value="Polyketide_Oxido-like"/>
</dbReference>
<comment type="caution">
    <text evidence="2">The sequence shown here is derived from an EMBL/GenBank/DDBJ whole genome shotgun (WGS) entry which is preliminary data.</text>
</comment>
<dbReference type="Gene3D" id="3.40.50.720">
    <property type="entry name" value="NAD(P)-binding Rossmann-like Domain"/>
    <property type="match status" value="1"/>
</dbReference>
<evidence type="ECO:0000313" key="3">
    <source>
        <dbReference type="Proteomes" id="UP000575068"/>
    </source>
</evidence>
<dbReference type="GO" id="GO:0016646">
    <property type="term" value="F:oxidoreductase activity, acting on the CH-NH group of donors, NAD or NADP as acceptor"/>
    <property type="evidence" value="ECO:0007669"/>
    <property type="project" value="TreeGrafter"/>
</dbReference>
<protein>
    <recommendedName>
        <fullName evidence="1">NAD(P)-binding domain-containing protein</fullName>
    </recommendedName>
</protein>
<gene>
    <name evidence="2" type="ORF">HNQ99_001765</name>
</gene>
<dbReference type="SUPFAM" id="SSF51735">
    <property type="entry name" value="NAD(P)-binding Rossmann-fold domains"/>
    <property type="match status" value="1"/>
</dbReference>
<dbReference type="PANTHER" id="PTHR43355:SF2">
    <property type="entry name" value="FLAVIN REDUCTASE (NADPH)"/>
    <property type="match status" value="1"/>
</dbReference>
<dbReference type="PANTHER" id="PTHR43355">
    <property type="entry name" value="FLAVIN REDUCTASE (NADPH)"/>
    <property type="match status" value="1"/>
</dbReference>
<dbReference type="EMBL" id="JACHOV010000006">
    <property type="protein sequence ID" value="MBB4641456.1"/>
    <property type="molecule type" value="Genomic_DNA"/>
</dbReference>
<evidence type="ECO:0000259" key="1">
    <source>
        <dbReference type="Pfam" id="PF13460"/>
    </source>
</evidence>
<dbReference type="RefSeq" id="WP_184475272.1">
    <property type="nucleotide sequence ID" value="NZ_JACHOV010000006.1"/>
</dbReference>
<reference evidence="2 3" key="1">
    <citation type="submission" date="2020-08" db="EMBL/GenBank/DDBJ databases">
        <title>Genomic Encyclopedia of Type Strains, Phase IV (KMG-IV): sequencing the most valuable type-strain genomes for metagenomic binning, comparative biology and taxonomic classification.</title>
        <authorList>
            <person name="Goeker M."/>
        </authorList>
    </citation>
    <scope>NUCLEOTIDE SEQUENCE [LARGE SCALE GENOMIC DNA]</scope>
    <source>
        <strain evidence="2 3">DSM 7465</strain>
    </source>
</reference>
<accession>A0A840HVF1</accession>
<dbReference type="Pfam" id="PF13460">
    <property type="entry name" value="NAD_binding_10"/>
    <property type="match status" value="1"/>
</dbReference>
<name>A0A840HVF1_9SPHN</name>
<dbReference type="InterPro" id="IPR036291">
    <property type="entry name" value="NAD(P)-bd_dom_sf"/>
</dbReference>
<evidence type="ECO:0000313" key="2">
    <source>
        <dbReference type="EMBL" id="MBB4641456.1"/>
    </source>
</evidence>
<keyword evidence="3" id="KW-1185">Reference proteome</keyword>
<dbReference type="InterPro" id="IPR016040">
    <property type="entry name" value="NAD(P)-bd_dom"/>
</dbReference>
<feature type="domain" description="NAD(P)-binding" evidence="1">
    <location>
        <begin position="7"/>
        <end position="162"/>
    </location>
</feature>